<accession>A0ABV7GZY8</accession>
<dbReference type="EMBL" id="JBHRTI010000003">
    <property type="protein sequence ID" value="MFC3147229.1"/>
    <property type="molecule type" value="Genomic_DNA"/>
</dbReference>
<dbReference type="PANTHER" id="PTHR43677:SF4">
    <property type="entry name" value="QUINONE OXIDOREDUCTASE-LIKE PROTEIN 2"/>
    <property type="match status" value="1"/>
</dbReference>
<dbReference type="SMART" id="SM00829">
    <property type="entry name" value="PKS_ER"/>
    <property type="match status" value="1"/>
</dbReference>
<evidence type="ECO:0000259" key="1">
    <source>
        <dbReference type="SMART" id="SM00829"/>
    </source>
</evidence>
<dbReference type="Pfam" id="PF00107">
    <property type="entry name" value="ADH_zinc_N"/>
    <property type="match status" value="1"/>
</dbReference>
<sequence>MRAVICSQWGGPELLEVKDVPDPVAGAGEVLIDIQAAGVNFPDVLIIQKKYQMQPPLPFTPGAEIAGVVRAVGEGVSHVKPGDSVIAFAGLGGFAQAVSVKAELVMPMPPGVPFELAAAFSLAYGTSWHAVRDRAALKAGETMLVLGAAGGVGLAAVEIGKAIGARVIACAGSDEKLAVCRQHGADETINYDSEDLRERIKALTGGKGPDVIYDAVGGKYAEPAFRSMAWRGRYLVVGFAAGDIPNLPLNLPLLKGASLVGVFWGEFAKREPKANLAGMMEMMGWMREGKLKPLISKTYSLDEAPQALADMAARKVVGKIVIKP</sequence>
<dbReference type="SUPFAM" id="SSF50129">
    <property type="entry name" value="GroES-like"/>
    <property type="match status" value="1"/>
</dbReference>
<dbReference type="CDD" id="cd08241">
    <property type="entry name" value="QOR1"/>
    <property type="match status" value="1"/>
</dbReference>
<gene>
    <name evidence="2" type="ORF">ACFOEN_06190</name>
</gene>
<dbReference type="EC" id="1.-.-.-" evidence="2"/>
<keyword evidence="2" id="KW-0560">Oxidoreductase</keyword>
<dbReference type="GO" id="GO:0016491">
    <property type="term" value="F:oxidoreductase activity"/>
    <property type="evidence" value="ECO:0007669"/>
    <property type="project" value="UniProtKB-KW"/>
</dbReference>
<dbReference type="Gene3D" id="3.40.50.720">
    <property type="entry name" value="NAD(P)-binding Rossmann-like Domain"/>
    <property type="match status" value="1"/>
</dbReference>
<name>A0ABV7GZY8_9BURK</name>
<dbReference type="SUPFAM" id="SSF51735">
    <property type="entry name" value="NAD(P)-binding Rossmann-fold domains"/>
    <property type="match status" value="1"/>
</dbReference>
<dbReference type="InterPro" id="IPR013149">
    <property type="entry name" value="ADH-like_C"/>
</dbReference>
<dbReference type="InterPro" id="IPR013154">
    <property type="entry name" value="ADH-like_N"/>
</dbReference>
<dbReference type="Pfam" id="PF08240">
    <property type="entry name" value="ADH_N"/>
    <property type="match status" value="1"/>
</dbReference>
<evidence type="ECO:0000313" key="3">
    <source>
        <dbReference type="Proteomes" id="UP001595556"/>
    </source>
</evidence>
<dbReference type="Gene3D" id="3.90.180.10">
    <property type="entry name" value="Medium-chain alcohol dehydrogenases, catalytic domain"/>
    <property type="match status" value="1"/>
</dbReference>
<keyword evidence="3" id="KW-1185">Reference proteome</keyword>
<reference evidence="3" key="1">
    <citation type="journal article" date="2019" name="Int. J. Syst. Evol. Microbiol.">
        <title>The Global Catalogue of Microorganisms (GCM) 10K type strain sequencing project: providing services to taxonomists for standard genome sequencing and annotation.</title>
        <authorList>
            <consortium name="The Broad Institute Genomics Platform"/>
            <consortium name="The Broad Institute Genome Sequencing Center for Infectious Disease"/>
            <person name="Wu L."/>
            <person name="Ma J."/>
        </authorList>
    </citation>
    <scope>NUCLEOTIDE SEQUENCE [LARGE SCALE GENOMIC DNA]</scope>
    <source>
        <strain evidence="3">KCTC 52168</strain>
    </source>
</reference>
<feature type="domain" description="Enoyl reductase (ER)" evidence="1">
    <location>
        <begin position="10"/>
        <end position="322"/>
    </location>
</feature>
<proteinExistence type="predicted"/>
<dbReference type="InterPro" id="IPR051397">
    <property type="entry name" value="Zn-ADH-like_protein"/>
</dbReference>
<comment type="caution">
    <text evidence="2">The sequence shown here is derived from an EMBL/GenBank/DDBJ whole genome shotgun (WGS) entry which is preliminary data.</text>
</comment>
<dbReference type="RefSeq" id="WP_377302068.1">
    <property type="nucleotide sequence ID" value="NZ_CP180191.1"/>
</dbReference>
<dbReference type="InterPro" id="IPR036291">
    <property type="entry name" value="NAD(P)-bd_dom_sf"/>
</dbReference>
<dbReference type="PANTHER" id="PTHR43677">
    <property type="entry name" value="SHORT-CHAIN DEHYDROGENASE/REDUCTASE"/>
    <property type="match status" value="1"/>
</dbReference>
<dbReference type="InterPro" id="IPR020843">
    <property type="entry name" value="ER"/>
</dbReference>
<protein>
    <submittedName>
        <fullName evidence="2">NADPH:quinone oxidoreductase family protein</fullName>
        <ecNumber evidence="2">1.-.-.-</ecNumber>
    </submittedName>
</protein>
<dbReference type="InterPro" id="IPR011032">
    <property type="entry name" value="GroES-like_sf"/>
</dbReference>
<evidence type="ECO:0000313" key="2">
    <source>
        <dbReference type="EMBL" id="MFC3147229.1"/>
    </source>
</evidence>
<dbReference type="Proteomes" id="UP001595556">
    <property type="component" value="Unassembled WGS sequence"/>
</dbReference>
<organism evidence="2 3">
    <name type="scientific">Piscinibacterium candidicorallinum</name>
    <dbReference type="NCBI Taxonomy" id="1793872"/>
    <lineage>
        <taxon>Bacteria</taxon>
        <taxon>Pseudomonadati</taxon>
        <taxon>Pseudomonadota</taxon>
        <taxon>Betaproteobacteria</taxon>
        <taxon>Burkholderiales</taxon>
        <taxon>Piscinibacterium</taxon>
    </lineage>
</organism>